<dbReference type="EMBL" id="CACSIO010000026">
    <property type="protein sequence ID" value="CAA0117780.1"/>
    <property type="molecule type" value="Genomic_DNA"/>
</dbReference>
<name>A0A5S9QI46_9GAMM</name>
<sequence>MKQYDLYENTDPDSHASYPYFVDVQTGLLEDLNSRVVIPIAPALDAKAFPKNLCPIVEINNKQFALLTHQITTVSSSFLENKEGSLLLNRDDIISALDFLLTGI</sequence>
<keyword evidence="5" id="KW-0804">Transcription</keyword>
<gene>
    <name evidence="8" type="primary">ccdB</name>
    <name evidence="8" type="ORF">OPDIPICF_04798</name>
</gene>
<dbReference type="AlphaFoldDB" id="A0A5S9QI46"/>
<proteinExistence type="inferred from homology"/>
<keyword evidence="3" id="KW-0678">Repressor</keyword>
<dbReference type="GO" id="GO:0006276">
    <property type="term" value="P:plasmid maintenance"/>
    <property type="evidence" value="ECO:0007669"/>
    <property type="project" value="InterPro"/>
</dbReference>
<protein>
    <recommendedName>
        <fullName evidence="2">Toxin CcdB</fullName>
    </recommendedName>
    <alternativeName>
        <fullName evidence="7">Cytotoxic protein CcdB</fullName>
    </alternativeName>
    <alternativeName>
        <fullName evidence="6">Protein LetD</fullName>
    </alternativeName>
</protein>
<dbReference type="Pfam" id="PF01845">
    <property type="entry name" value="CcdB"/>
    <property type="match status" value="1"/>
</dbReference>
<dbReference type="Proteomes" id="UP000441399">
    <property type="component" value="Unassembled WGS sequence"/>
</dbReference>
<accession>A0A5S9QI46</accession>
<comment type="similarity">
    <text evidence="1">Belongs to the CcdB toxin family.</text>
</comment>
<evidence type="ECO:0000256" key="1">
    <source>
        <dbReference type="ARBA" id="ARBA00005230"/>
    </source>
</evidence>
<keyword evidence="4" id="KW-0805">Transcription regulation</keyword>
<evidence type="ECO:0000313" key="8">
    <source>
        <dbReference type="EMBL" id="CAA0117780.1"/>
    </source>
</evidence>
<dbReference type="InterPro" id="IPR011067">
    <property type="entry name" value="Plasmid_toxin/cell-grow_inhib"/>
</dbReference>
<dbReference type="Gene3D" id="2.30.30.110">
    <property type="match status" value="1"/>
</dbReference>
<evidence type="ECO:0000313" key="9">
    <source>
        <dbReference type="Proteomes" id="UP000441399"/>
    </source>
</evidence>
<evidence type="ECO:0000256" key="7">
    <source>
        <dbReference type="ARBA" id="ARBA00033135"/>
    </source>
</evidence>
<keyword evidence="9" id="KW-1185">Reference proteome</keyword>
<dbReference type="OrthoDB" id="9813510at2"/>
<organism evidence="8 9">
    <name type="scientific">BD1-7 clade bacterium</name>
    <dbReference type="NCBI Taxonomy" id="2029982"/>
    <lineage>
        <taxon>Bacteria</taxon>
        <taxon>Pseudomonadati</taxon>
        <taxon>Pseudomonadota</taxon>
        <taxon>Gammaproteobacteria</taxon>
        <taxon>Cellvibrionales</taxon>
        <taxon>Spongiibacteraceae</taxon>
        <taxon>BD1-7 clade</taxon>
    </lineage>
</organism>
<evidence type="ECO:0000256" key="6">
    <source>
        <dbReference type="ARBA" id="ARBA00029628"/>
    </source>
</evidence>
<dbReference type="InterPro" id="IPR002712">
    <property type="entry name" value="CcdB"/>
</dbReference>
<reference evidence="8 9" key="1">
    <citation type="submission" date="2019-11" db="EMBL/GenBank/DDBJ databases">
        <authorList>
            <person name="Holert J."/>
        </authorList>
    </citation>
    <scope>NUCLEOTIDE SEQUENCE [LARGE SCALE GENOMIC DNA]</scope>
    <source>
        <strain evidence="8">SB11_3</strain>
    </source>
</reference>
<evidence type="ECO:0000256" key="4">
    <source>
        <dbReference type="ARBA" id="ARBA00023015"/>
    </source>
</evidence>
<evidence type="ECO:0000256" key="3">
    <source>
        <dbReference type="ARBA" id="ARBA00022491"/>
    </source>
</evidence>
<evidence type="ECO:0000256" key="2">
    <source>
        <dbReference type="ARBA" id="ARBA00015075"/>
    </source>
</evidence>
<dbReference type="GO" id="GO:0008657">
    <property type="term" value="F:DNA topoisomerase type II (double strand cut, ATP-hydrolyzing) inhibitor activity"/>
    <property type="evidence" value="ECO:0007669"/>
    <property type="project" value="InterPro"/>
</dbReference>
<dbReference type="SUPFAM" id="SSF50118">
    <property type="entry name" value="Cell growth inhibitor/plasmid maintenance toxic component"/>
    <property type="match status" value="1"/>
</dbReference>
<evidence type="ECO:0000256" key="5">
    <source>
        <dbReference type="ARBA" id="ARBA00023163"/>
    </source>
</evidence>